<feature type="non-terminal residue" evidence="1">
    <location>
        <position position="1"/>
    </location>
</feature>
<evidence type="ECO:0000313" key="2">
    <source>
        <dbReference type="Proteomes" id="UP000709295"/>
    </source>
</evidence>
<keyword evidence="2" id="KW-1185">Reference proteome</keyword>
<sequence length="116" mass="13221">SSDDHQCFTRLKKAGIVDGYVNFSSPLAERYYYQWLFPGRGYENPTSLHELIRKVIGSMSASALARSVALEDDFPKEAVFQHQFMVSLAMHTTSTCYILPRPVNLPRASMERLTFI</sequence>
<accession>A0A8J5LXZ5</accession>
<protein>
    <submittedName>
        <fullName evidence="1">Uncharacterized protein</fullName>
    </submittedName>
</protein>
<comment type="caution">
    <text evidence="1">The sequence shown here is derived from an EMBL/GenBank/DDBJ whole genome shotgun (WGS) entry which is preliminary data.</text>
</comment>
<dbReference type="EMBL" id="JAENGY010001221">
    <property type="protein sequence ID" value="KAG6951244.1"/>
    <property type="molecule type" value="Genomic_DNA"/>
</dbReference>
<proteinExistence type="predicted"/>
<dbReference type="Proteomes" id="UP000709295">
    <property type="component" value="Unassembled WGS sequence"/>
</dbReference>
<dbReference type="AlphaFoldDB" id="A0A8J5LXZ5"/>
<evidence type="ECO:0000313" key="1">
    <source>
        <dbReference type="EMBL" id="KAG6951244.1"/>
    </source>
</evidence>
<organism evidence="1 2">
    <name type="scientific">Phytophthora aleatoria</name>
    <dbReference type="NCBI Taxonomy" id="2496075"/>
    <lineage>
        <taxon>Eukaryota</taxon>
        <taxon>Sar</taxon>
        <taxon>Stramenopiles</taxon>
        <taxon>Oomycota</taxon>
        <taxon>Peronosporomycetes</taxon>
        <taxon>Peronosporales</taxon>
        <taxon>Peronosporaceae</taxon>
        <taxon>Phytophthora</taxon>
    </lineage>
</organism>
<reference evidence="1" key="1">
    <citation type="submission" date="2021-01" db="EMBL/GenBank/DDBJ databases">
        <title>Phytophthora aleatoria, a newly-described species from Pinus radiata is distinct from Phytophthora cactorum isolates based on comparative genomics.</title>
        <authorList>
            <person name="Mcdougal R."/>
            <person name="Panda P."/>
            <person name="Williams N."/>
            <person name="Studholme D.J."/>
        </authorList>
    </citation>
    <scope>NUCLEOTIDE SEQUENCE</scope>
    <source>
        <strain evidence="1">NZFS 4037</strain>
    </source>
</reference>
<name>A0A8J5LXZ5_9STRA</name>
<gene>
    <name evidence="1" type="ORF">JG688_00013815</name>
</gene>